<sequence>MKDIYADHKALEILKGKTILLAEGDSMTSRSLAKILNRYTAKVYVATDGLDALEKFRQHTPNIVIAALDLPVMNGAKLLEQLKKKIQSNLL</sequence>
<evidence type="ECO:0000313" key="4">
    <source>
        <dbReference type="EMBL" id="MBB5020775.1"/>
    </source>
</evidence>
<dbReference type="RefSeq" id="WP_183728206.1">
    <property type="nucleotide sequence ID" value="NZ_JACHID010000001.1"/>
</dbReference>
<comment type="caution">
    <text evidence="2">Lacks conserved residue(s) required for the propagation of feature annotation.</text>
</comment>
<name>A0A7W8DFW9_9BACT</name>
<feature type="domain" description="Response regulatory" evidence="3">
    <location>
        <begin position="18"/>
        <end position="91"/>
    </location>
</feature>
<proteinExistence type="predicted"/>
<dbReference type="Pfam" id="PF00072">
    <property type="entry name" value="Response_reg"/>
    <property type="match status" value="1"/>
</dbReference>
<dbReference type="SUPFAM" id="SSF52172">
    <property type="entry name" value="CheY-like"/>
    <property type="match status" value="1"/>
</dbReference>
<evidence type="ECO:0000259" key="3">
    <source>
        <dbReference type="PROSITE" id="PS50110"/>
    </source>
</evidence>
<dbReference type="AlphaFoldDB" id="A0A7W8DFW9"/>
<gene>
    <name evidence="4" type="ORF">HNR37_000078</name>
</gene>
<dbReference type="EMBL" id="JACHID010000001">
    <property type="protein sequence ID" value="MBB5020775.1"/>
    <property type="molecule type" value="Genomic_DNA"/>
</dbReference>
<dbReference type="CDD" id="cd00156">
    <property type="entry name" value="REC"/>
    <property type="match status" value="1"/>
</dbReference>
<accession>A0A7W8DFW9</accession>
<keyword evidence="1" id="KW-0597">Phosphoprotein</keyword>
<comment type="caution">
    <text evidence="4">The sequence shown here is derived from an EMBL/GenBank/DDBJ whole genome shotgun (WGS) entry which is preliminary data.</text>
</comment>
<organism evidence="4 5">
    <name type="scientific">Desulfurispira natronophila</name>
    <dbReference type="NCBI Taxonomy" id="682562"/>
    <lineage>
        <taxon>Bacteria</taxon>
        <taxon>Pseudomonadati</taxon>
        <taxon>Chrysiogenota</taxon>
        <taxon>Chrysiogenia</taxon>
        <taxon>Chrysiogenales</taxon>
        <taxon>Chrysiogenaceae</taxon>
        <taxon>Desulfurispira</taxon>
    </lineage>
</organism>
<protein>
    <submittedName>
        <fullName evidence="4">DNA-binding response OmpR family regulator</fullName>
    </submittedName>
</protein>
<dbReference type="InterPro" id="IPR001789">
    <property type="entry name" value="Sig_transdc_resp-reg_receiver"/>
</dbReference>
<dbReference type="InterPro" id="IPR011006">
    <property type="entry name" value="CheY-like_superfamily"/>
</dbReference>
<keyword evidence="4" id="KW-0238">DNA-binding</keyword>
<dbReference type="GO" id="GO:0000160">
    <property type="term" value="P:phosphorelay signal transduction system"/>
    <property type="evidence" value="ECO:0007669"/>
    <property type="project" value="InterPro"/>
</dbReference>
<dbReference type="Proteomes" id="UP000528322">
    <property type="component" value="Unassembled WGS sequence"/>
</dbReference>
<dbReference type="PROSITE" id="PS50110">
    <property type="entry name" value="RESPONSE_REGULATORY"/>
    <property type="match status" value="1"/>
</dbReference>
<dbReference type="GO" id="GO:0003677">
    <property type="term" value="F:DNA binding"/>
    <property type="evidence" value="ECO:0007669"/>
    <property type="project" value="UniProtKB-KW"/>
</dbReference>
<reference evidence="4 5" key="1">
    <citation type="submission" date="2020-08" db="EMBL/GenBank/DDBJ databases">
        <title>Genomic Encyclopedia of Type Strains, Phase IV (KMG-IV): sequencing the most valuable type-strain genomes for metagenomic binning, comparative biology and taxonomic classification.</title>
        <authorList>
            <person name="Goeker M."/>
        </authorList>
    </citation>
    <scope>NUCLEOTIDE SEQUENCE [LARGE SCALE GENOMIC DNA]</scope>
    <source>
        <strain evidence="4 5">DSM 22071</strain>
    </source>
</reference>
<dbReference type="PANTHER" id="PTHR44591:SF3">
    <property type="entry name" value="RESPONSE REGULATORY DOMAIN-CONTAINING PROTEIN"/>
    <property type="match status" value="1"/>
</dbReference>
<evidence type="ECO:0000313" key="5">
    <source>
        <dbReference type="Proteomes" id="UP000528322"/>
    </source>
</evidence>
<keyword evidence="5" id="KW-1185">Reference proteome</keyword>
<dbReference type="Gene3D" id="3.40.50.2300">
    <property type="match status" value="1"/>
</dbReference>
<evidence type="ECO:0000256" key="1">
    <source>
        <dbReference type="ARBA" id="ARBA00022553"/>
    </source>
</evidence>
<dbReference type="InterPro" id="IPR050595">
    <property type="entry name" value="Bact_response_regulator"/>
</dbReference>
<evidence type="ECO:0000256" key="2">
    <source>
        <dbReference type="PROSITE-ProRule" id="PRU00169"/>
    </source>
</evidence>
<dbReference type="PANTHER" id="PTHR44591">
    <property type="entry name" value="STRESS RESPONSE REGULATOR PROTEIN 1"/>
    <property type="match status" value="1"/>
</dbReference>